<keyword evidence="11 17" id="KW-0133">Cell shape</keyword>
<keyword evidence="7 17" id="KW-0963">Cytoplasm</keyword>
<name>A0A1I1XRW9_9BACL</name>
<sequence>MDHPASYRGRRVVVLGLARSGVSVAKVFHSYGAEVIVNDKKEQDQCPEADELIALGISVLCGSHPGDLITADTALLVKNPGIPYSAPPIRQAEAAGVEIVTEVEVAYLLSPAPIIGITGSNGKTTTTTWIGELLESAGKHPIVAGNIGRPLCEAAVEATEGNWLVAELSSFQLKGTTGFRPRVALLLNVVDTHLDYHGGMEDYIHSKTKLFANQTKEDTAVLNWDDPICRQLADRLTASILPFSLYEKLSYGVAIEPPYAKTDTNASPDKNEAAAAGHIVWRAQDGTETELLAADELGIPGRHNAANALAAIAACLAAGAAPEQLIQTLRSFKGVEHRLEYAGEVQGVKYYNDSKATNPTATTMSVGSLTAPIVLIAGGLDRGSDYMELLPLFRDRLKGLVALGETRGKLGHVAELAGLAGVRLVEPEENAEATLREAVRQAAALAAPGDIVLLSPACASWDMFTSYEQRGRIFKDSAHTL</sequence>
<accession>A0A1I1XRW9</accession>
<keyword evidence="17 18" id="KW-0132">Cell division</keyword>
<feature type="domain" description="Mur ligase C-terminal" evidence="19">
    <location>
        <begin position="337"/>
        <end position="458"/>
    </location>
</feature>
<dbReference type="GO" id="GO:0008360">
    <property type="term" value="P:regulation of cell shape"/>
    <property type="evidence" value="ECO:0007669"/>
    <property type="project" value="UniProtKB-KW"/>
</dbReference>
<evidence type="ECO:0000256" key="13">
    <source>
        <dbReference type="ARBA" id="ARBA00023316"/>
    </source>
</evidence>
<dbReference type="PANTHER" id="PTHR43692:SF1">
    <property type="entry name" value="UDP-N-ACETYLMURAMOYLALANINE--D-GLUTAMATE LIGASE"/>
    <property type="match status" value="1"/>
</dbReference>
<evidence type="ECO:0000256" key="9">
    <source>
        <dbReference type="ARBA" id="ARBA00022741"/>
    </source>
</evidence>
<keyword evidence="10 17" id="KW-0067">ATP-binding</keyword>
<evidence type="ECO:0000256" key="7">
    <source>
        <dbReference type="ARBA" id="ARBA00022490"/>
    </source>
</evidence>
<dbReference type="InterPro" id="IPR013221">
    <property type="entry name" value="Mur_ligase_cen"/>
</dbReference>
<evidence type="ECO:0000256" key="15">
    <source>
        <dbReference type="ARBA" id="ARBA00032324"/>
    </source>
</evidence>
<dbReference type="SUPFAM" id="SSF53623">
    <property type="entry name" value="MurD-like peptide ligases, catalytic domain"/>
    <property type="match status" value="1"/>
</dbReference>
<keyword evidence="17 18" id="KW-0131">Cell cycle</keyword>
<evidence type="ECO:0000256" key="18">
    <source>
        <dbReference type="RuleBase" id="RU003664"/>
    </source>
</evidence>
<dbReference type="GO" id="GO:0008764">
    <property type="term" value="F:UDP-N-acetylmuramoylalanine-D-glutamate ligase activity"/>
    <property type="evidence" value="ECO:0007669"/>
    <property type="project" value="UniProtKB-UniRule"/>
</dbReference>
<dbReference type="Pfam" id="PF21799">
    <property type="entry name" value="MurD-like_N"/>
    <property type="match status" value="1"/>
</dbReference>
<keyword evidence="9 17" id="KW-0547">Nucleotide-binding</keyword>
<dbReference type="SUPFAM" id="SSF51984">
    <property type="entry name" value="MurCD N-terminal domain"/>
    <property type="match status" value="1"/>
</dbReference>
<comment type="function">
    <text evidence="1 17 18">Cell wall formation. Catalyzes the addition of glutamate to the nucleotide precursor UDP-N-acetylmuramoyl-L-alanine (UMA).</text>
</comment>
<dbReference type="Gene3D" id="3.40.50.720">
    <property type="entry name" value="NAD(P)-binding Rossmann-like Domain"/>
    <property type="match status" value="1"/>
</dbReference>
<dbReference type="Pfam" id="PF02875">
    <property type="entry name" value="Mur_ligase_C"/>
    <property type="match status" value="1"/>
</dbReference>
<organism evidence="21 22">
    <name type="scientific">Paenibacillus algorifonticola</name>
    <dbReference type="NCBI Taxonomy" id="684063"/>
    <lineage>
        <taxon>Bacteria</taxon>
        <taxon>Bacillati</taxon>
        <taxon>Bacillota</taxon>
        <taxon>Bacilli</taxon>
        <taxon>Bacillales</taxon>
        <taxon>Paenibacillaceae</taxon>
        <taxon>Paenibacillus</taxon>
    </lineage>
</organism>
<gene>
    <name evidence="17" type="primary">murD</name>
    <name evidence="21" type="ORF">SAMN04487969_10148</name>
</gene>
<reference evidence="22" key="1">
    <citation type="submission" date="2016-10" db="EMBL/GenBank/DDBJ databases">
        <authorList>
            <person name="Varghese N."/>
            <person name="Submissions S."/>
        </authorList>
    </citation>
    <scope>NUCLEOTIDE SEQUENCE [LARGE SCALE GENOMIC DNA]</scope>
    <source>
        <strain evidence="22">CGMCC 1.10223</strain>
    </source>
</reference>
<dbReference type="NCBIfam" id="TIGR01087">
    <property type="entry name" value="murD"/>
    <property type="match status" value="1"/>
</dbReference>
<feature type="binding site" evidence="17">
    <location>
        <begin position="119"/>
        <end position="125"/>
    </location>
    <ligand>
        <name>ATP</name>
        <dbReference type="ChEBI" id="CHEBI:30616"/>
    </ligand>
</feature>
<dbReference type="SUPFAM" id="SSF53244">
    <property type="entry name" value="MurD-like peptide ligases, peptide-binding domain"/>
    <property type="match status" value="1"/>
</dbReference>
<dbReference type="OrthoDB" id="9809796at2"/>
<evidence type="ECO:0000256" key="5">
    <source>
        <dbReference type="ARBA" id="ARBA00012212"/>
    </source>
</evidence>
<evidence type="ECO:0000313" key="21">
    <source>
        <dbReference type="EMBL" id="SFE10082.1"/>
    </source>
</evidence>
<comment type="catalytic activity">
    <reaction evidence="16 17 18">
        <text>UDP-N-acetyl-alpha-D-muramoyl-L-alanine + D-glutamate + ATP = UDP-N-acetyl-alpha-D-muramoyl-L-alanyl-D-glutamate + ADP + phosphate + H(+)</text>
        <dbReference type="Rhea" id="RHEA:16429"/>
        <dbReference type="ChEBI" id="CHEBI:15378"/>
        <dbReference type="ChEBI" id="CHEBI:29986"/>
        <dbReference type="ChEBI" id="CHEBI:30616"/>
        <dbReference type="ChEBI" id="CHEBI:43474"/>
        <dbReference type="ChEBI" id="CHEBI:83898"/>
        <dbReference type="ChEBI" id="CHEBI:83900"/>
        <dbReference type="ChEBI" id="CHEBI:456216"/>
        <dbReference type="EC" id="6.3.2.9"/>
    </reaction>
</comment>
<keyword evidence="12 17" id="KW-0573">Peptidoglycan synthesis</keyword>
<dbReference type="Pfam" id="PF08245">
    <property type="entry name" value="Mur_ligase_M"/>
    <property type="match status" value="1"/>
</dbReference>
<dbReference type="InterPro" id="IPR036565">
    <property type="entry name" value="Mur-like_cat_sf"/>
</dbReference>
<evidence type="ECO:0000256" key="10">
    <source>
        <dbReference type="ARBA" id="ARBA00022840"/>
    </source>
</evidence>
<evidence type="ECO:0000256" key="1">
    <source>
        <dbReference type="ARBA" id="ARBA00002734"/>
    </source>
</evidence>
<dbReference type="GO" id="GO:0005524">
    <property type="term" value="F:ATP binding"/>
    <property type="evidence" value="ECO:0007669"/>
    <property type="project" value="UniProtKB-UniRule"/>
</dbReference>
<dbReference type="Gene3D" id="3.90.190.20">
    <property type="entry name" value="Mur ligase, C-terminal domain"/>
    <property type="match status" value="1"/>
</dbReference>
<dbReference type="GO" id="GO:0051301">
    <property type="term" value="P:cell division"/>
    <property type="evidence" value="ECO:0007669"/>
    <property type="project" value="UniProtKB-KW"/>
</dbReference>
<evidence type="ECO:0000256" key="8">
    <source>
        <dbReference type="ARBA" id="ARBA00022598"/>
    </source>
</evidence>
<comment type="pathway">
    <text evidence="3 17 18">Cell wall biogenesis; peptidoglycan biosynthesis.</text>
</comment>
<dbReference type="PANTHER" id="PTHR43692">
    <property type="entry name" value="UDP-N-ACETYLMURAMOYLALANINE--D-GLUTAMATE LIGASE"/>
    <property type="match status" value="1"/>
</dbReference>
<evidence type="ECO:0000256" key="6">
    <source>
        <dbReference type="ARBA" id="ARBA00015655"/>
    </source>
</evidence>
<dbReference type="Proteomes" id="UP000183410">
    <property type="component" value="Unassembled WGS sequence"/>
</dbReference>
<evidence type="ECO:0000259" key="19">
    <source>
        <dbReference type="Pfam" id="PF02875"/>
    </source>
</evidence>
<dbReference type="AlphaFoldDB" id="A0A1I1XRW9"/>
<evidence type="ECO:0000256" key="14">
    <source>
        <dbReference type="ARBA" id="ARBA00030398"/>
    </source>
</evidence>
<comment type="similarity">
    <text evidence="4 17">Belongs to the MurCDEF family.</text>
</comment>
<comment type="subcellular location">
    <subcellularLocation>
        <location evidence="2 17 18">Cytoplasm</location>
    </subcellularLocation>
</comment>
<feature type="domain" description="Mur ligase central" evidence="20">
    <location>
        <begin position="117"/>
        <end position="315"/>
    </location>
</feature>
<dbReference type="GO" id="GO:0009252">
    <property type="term" value="P:peptidoglycan biosynthetic process"/>
    <property type="evidence" value="ECO:0007669"/>
    <property type="project" value="UniProtKB-UniRule"/>
</dbReference>
<evidence type="ECO:0000256" key="3">
    <source>
        <dbReference type="ARBA" id="ARBA00004752"/>
    </source>
</evidence>
<evidence type="ECO:0000256" key="11">
    <source>
        <dbReference type="ARBA" id="ARBA00022960"/>
    </source>
</evidence>
<protein>
    <recommendedName>
        <fullName evidence="6 17">UDP-N-acetylmuramoylalanine--D-glutamate ligase</fullName>
        <ecNumber evidence="5 17">6.3.2.9</ecNumber>
    </recommendedName>
    <alternativeName>
        <fullName evidence="15 17">D-glutamic acid-adding enzyme</fullName>
    </alternativeName>
    <alternativeName>
        <fullName evidence="14 17">UDP-N-acetylmuramoyl-L-alanyl-D-glutamate synthetase</fullName>
    </alternativeName>
</protein>
<dbReference type="UniPathway" id="UPA00219"/>
<evidence type="ECO:0000256" key="4">
    <source>
        <dbReference type="ARBA" id="ARBA00010416"/>
    </source>
</evidence>
<keyword evidence="8 17" id="KW-0436">Ligase</keyword>
<evidence type="ECO:0000259" key="20">
    <source>
        <dbReference type="Pfam" id="PF08245"/>
    </source>
</evidence>
<evidence type="ECO:0000256" key="2">
    <source>
        <dbReference type="ARBA" id="ARBA00004496"/>
    </source>
</evidence>
<dbReference type="EMBL" id="FONN01000001">
    <property type="protein sequence ID" value="SFE10082.1"/>
    <property type="molecule type" value="Genomic_DNA"/>
</dbReference>
<dbReference type="InterPro" id="IPR004101">
    <property type="entry name" value="Mur_ligase_C"/>
</dbReference>
<proteinExistence type="inferred from homology"/>
<dbReference type="HAMAP" id="MF_00639">
    <property type="entry name" value="MurD"/>
    <property type="match status" value="1"/>
</dbReference>
<dbReference type="GO" id="GO:0071555">
    <property type="term" value="P:cell wall organization"/>
    <property type="evidence" value="ECO:0007669"/>
    <property type="project" value="UniProtKB-KW"/>
</dbReference>
<evidence type="ECO:0000256" key="16">
    <source>
        <dbReference type="ARBA" id="ARBA00047632"/>
    </source>
</evidence>
<dbReference type="RefSeq" id="WP_046230413.1">
    <property type="nucleotide sequence ID" value="NZ_FONN01000001.1"/>
</dbReference>
<dbReference type="Gene3D" id="3.40.1190.10">
    <property type="entry name" value="Mur-like, catalytic domain"/>
    <property type="match status" value="1"/>
</dbReference>
<evidence type="ECO:0000256" key="17">
    <source>
        <dbReference type="HAMAP-Rule" id="MF_00639"/>
    </source>
</evidence>
<dbReference type="InterPro" id="IPR036615">
    <property type="entry name" value="Mur_ligase_C_dom_sf"/>
</dbReference>
<dbReference type="EC" id="6.3.2.9" evidence="5 17"/>
<keyword evidence="22" id="KW-1185">Reference proteome</keyword>
<dbReference type="InterPro" id="IPR005762">
    <property type="entry name" value="MurD"/>
</dbReference>
<evidence type="ECO:0000256" key="12">
    <source>
        <dbReference type="ARBA" id="ARBA00022984"/>
    </source>
</evidence>
<dbReference type="GO" id="GO:0005737">
    <property type="term" value="C:cytoplasm"/>
    <property type="evidence" value="ECO:0007669"/>
    <property type="project" value="UniProtKB-SubCell"/>
</dbReference>
<evidence type="ECO:0000313" key="22">
    <source>
        <dbReference type="Proteomes" id="UP000183410"/>
    </source>
</evidence>
<keyword evidence="13 17" id="KW-0961">Cell wall biogenesis/degradation</keyword>